<accession>A0A0K1P4Y0</accession>
<protein>
    <recommendedName>
        <fullName evidence="4">RNA pseudouridylate synthase</fullName>
    </recommendedName>
    <alternativeName>
        <fullName evidence="5">RNA-uridine isomerase</fullName>
    </alternativeName>
</protein>
<dbReference type="InterPro" id="IPR002942">
    <property type="entry name" value="S4_RNA-bd"/>
</dbReference>
<dbReference type="CDD" id="cd00165">
    <property type="entry name" value="S4"/>
    <property type="match status" value="1"/>
</dbReference>
<dbReference type="Gene3D" id="3.10.290.10">
    <property type="entry name" value="RNA-binding S4 domain"/>
    <property type="match status" value="1"/>
</dbReference>
<dbReference type="SMART" id="SM00363">
    <property type="entry name" value="S4"/>
    <property type="match status" value="1"/>
</dbReference>
<reference evidence="8 9" key="1">
    <citation type="journal article" date="2015" name="Genome Announc.">
        <title>Complete Genome Sequence of Spiroplasma turonicum Strain Tab4cT, a Parasite of a Horse Fly, Haematopota sp. (Diptera: Tabanidae).</title>
        <authorList>
            <person name="Davis R.E."/>
            <person name="Shao J."/>
            <person name="Zhao Y."/>
            <person name="Gasparich G.E."/>
            <person name="Gaynor B.J."/>
            <person name="Donofrio N."/>
        </authorList>
    </citation>
    <scope>NUCLEOTIDE SEQUENCE [LARGE SCALE GENOMIC DNA]</scope>
    <source>
        <strain evidence="8 9">Tab4c</strain>
    </source>
</reference>
<dbReference type="Gene3D" id="3.30.2350.10">
    <property type="entry name" value="Pseudouridine synthase"/>
    <property type="match status" value="1"/>
</dbReference>
<dbReference type="SUPFAM" id="SSF55120">
    <property type="entry name" value="Pseudouridine synthase"/>
    <property type="match status" value="1"/>
</dbReference>
<keyword evidence="9" id="KW-1185">Reference proteome</keyword>
<dbReference type="InterPro" id="IPR050188">
    <property type="entry name" value="RluA_PseudoU_synthase"/>
</dbReference>
<dbReference type="EMBL" id="CP012328">
    <property type="protein sequence ID" value="AKU79353.1"/>
    <property type="molecule type" value="Genomic_DNA"/>
</dbReference>
<dbReference type="InterPro" id="IPR036986">
    <property type="entry name" value="S4_RNA-bd_sf"/>
</dbReference>
<evidence type="ECO:0000313" key="8">
    <source>
        <dbReference type="EMBL" id="AKU79353.1"/>
    </source>
</evidence>
<evidence type="ECO:0000256" key="2">
    <source>
        <dbReference type="ARBA" id="ARBA00010876"/>
    </source>
</evidence>
<dbReference type="GO" id="GO:0000455">
    <property type="term" value="P:enzyme-directed rRNA pseudouridine synthesis"/>
    <property type="evidence" value="ECO:0007669"/>
    <property type="project" value="UniProtKB-ARBA"/>
</dbReference>
<evidence type="ECO:0000313" key="9">
    <source>
        <dbReference type="Proteomes" id="UP000067243"/>
    </source>
</evidence>
<evidence type="ECO:0000256" key="4">
    <source>
        <dbReference type="ARBA" id="ARBA00031870"/>
    </source>
</evidence>
<dbReference type="Pfam" id="PF01479">
    <property type="entry name" value="S4"/>
    <property type="match status" value="1"/>
</dbReference>
<dbReference type="RefSeq" id="WP_075047963.1">
    <property type="nucleotide sequence ID" value="NZ_CP012328.1"/>
</dbReference>
<evidence type="ECO:0000256" key="1">
    <source>
        <dbReference type="ARBA" id="ARBA00000073"/>
    </source>
</evidence>
<dbReference type="Pfam" id="PF00849">
    <property type="entry name" value="PseudoU_synth_2"/>
    <property type="match status" value="1"/>
</dbReference>
<dbReference type="GO" id="GO:0120159">
    <property type="term" value="F:rRNA pseudouridine synthase activity"/>
    <property type="evidence" value="ECO:0007669"/>
    <property type="project" value="UniProtKB-ARBA"/>
</dbReference>
<proteinExistence type="inferred from homology"/>
<dbReference type="OrthoDB" id="9807829at2"/>
<dbReference type="PATRIC" id="fig|216946.3.peg.105"/>
<dbReference type="STRING" id="216946.STURO_v1c01050"/>
<dbReference type="InterPro" id="IPR020103">
    <property type="entry name" value="PsdUridine_synth_cat_dom_sf"/>
</dbReference>
<comment type="catalytic activity">
    <reaction evidence="1">
        <text>a uridine in RNA = a pseudouridine in RNA</text>
        <dbReference type="Rhea" id="RHEA:48348"/>
        <dbReference type="Rhea" id="RHEA-COMP:12068"/>
        <dbReference type="Rhea" id="RHEA-COMP:12069"/>
        <dbReference type="ChEBI" id="CHEBI:65314"/>
        <dbReference type="ChEBI" id="CHEBI:65315"/>
    </reaction>
</comment>
<evidence type="ECO:0000256" key="3">
    <source>
        <dbReference type="ARBA" id="ARBA00023235"/>
    </source>
</evidence>
<keyword evidence="3" id="KW-0413">Isomerase</keyword>
<dbReference type="SUPFAM" id="SSF55174">
    <property type="entry name" value="Alpha-L RNA-binding motif"/>
    <property type="match status" value="1"/>
</dbReference>
<feature type="domain" description="RNA-binding S4" evidence="7">
    <location>
        <begin position="13"/>
        <end position="74"/>
    </location>
</feature>
<dbReference type="InterPro" id="IPR006145">
    <property type="entry name" value="PsdUridine_synth_RsuA/RluA"/>
</dbReference>
<dbReference type="GO" id="GO:0003723">
    <property type="term" value="F:RNA binding"/>
    <property type="evidence" value="ECO:0007669"/>
    <property type="project" value="UniProtKB-KW"/>
</dbReference>
<evidence type="ECO:0000259" key="7">
    <source>
        <dbReference type="SMART" id="SM00363"/>
    </source>
</evidence>
<dbReference type="CDD" id="cd02869">
    <property type="entry name" value="PseudoU_synth_RluA_like"/>
    <property type="match status" value="1"/>
</dbReference>
<dbReference type="KEGG" id="stur:STURON_00107"/>
<dbReference type="Proteomes" id="UP000067243">
    <property type="component" value="Chromosome"/>
</dbReference>
<gene>
    <name evidence="8" type="primary">rluC</name>
    <name evidence="8" type="ORF">STURON_00107</name>
</gene>
<sequence length="299" mass="35128">MAKFNANINDANQTLLKFVKKVYKNTNLSIIYKWFRKGKIKVNDKKIKDLKYIVKENDIIDIYDKDKPIQRDSFIPIDYSSLNVLYEDENVLIVDKDQNIEIHSPVNICLDMLVKSYLFSKNNYIPDNENSYVVSHVHRIDKLTRGIVIYAKNKMAHTQLIESINDKSKIKKLYLVKTNTSNIPTGLLSGFLTYDNFNKRSFFSETNINPNKYKKVQQINQLINNEEFIYEVQILTGRKHQIRAIFSFYNSPIFNDLRYGARKQKEDFFGLIAYKVEFNNLQGNLKNLNGLIIESNFTF</sequence>
<dbReference type="AlphaFoldDB" id="A0A0K1P4Y0"/>
<organism evidence="8 9">
    <name type="scientific">Spiroplasma turonicum</name>
    <dbReference type="NCBI Taxonomy" id="216946"/>
    <lineage>
        <taxon>Bacteria</taxon>
        <taxon>Bacillati</taxon>
        <taxon>Mycoplasmatota</taxon>
        <taxon>Mollicutes</taxon>
        <taxon>Entomoplasmatales</taxon>
        <taxon>Spiroplasmataceae</taxon>
        <taxon>Spiroplasma</taxon>
    </lineage>
</organism>
<dbReference type="PROSITE" id="PS50889">
    <property type="entry name" value="S4"/>
    <property type="match status" value="1"/>
</dbReference>
<keyword evidence="6" id="KW-0694">RNA-binding</keyword>
<name>A0A0K1P4Y0_9MOLU</name>
<evidence type="ECO:0000256" key="6">
    <source>
        <dbReference type="PROSITE-ProRule" id="PRU00182"/>
    </source>
</evidence>
<dbReference type="PANTHER" id="PTHR21600">
    <property type="entry name" value="MITOCHONDRIAL RNA PSEUDOURIDINE SYNTHASE"/>
    <property type="match status" value="1"/>
</dbReference>
<evidence type="ECO:0000256" key="5">
    <source>
        <dbReference type="ARBA" id="ARBA00033164"/>
    </source>
</evidence>
<comment type="similarity">
    <text evidence="2">Belongs to the pseudouridine synthase RluA family.</text>
</comment>